<evidence type="ECO:0000259" key="1">
    <source>
        <dbReference type="Pfam" id="PF04073"/>
    </source>
</evidence>
<sequence length="157" mass="16108">MSKSLRRVTAALQAAGLDIVPLEMAAETRTAAQAAAAADCTVDQIAKSIVFQRADSGDVVLFITAGGRQVDPDRAAQVAGTALVRADADAVRGRTGFAIGGVSPVGHLAPVATYMDTTLMIFDTVWAAAGTPRHIFAVAPADLLRISGATLADFSRG</sequence>
<proteinExistence type="predicted"/>
<evidence type="ECO:0000313" key="3">
    <source>
        <dbReference type="Proteomes" id="UP000183987"/>
    </source>
</evidence>
<keyword evidence="3" id="KW-1185">Reference proteome</keyword>
<gene>
    <name evidence="2" type="ORF">SAMN05444339_101911</name>
</gene>
<dbReference type="RefSeq" id="WP_072855948.1">
    <property type="nucleotide sequence ID" value="NZ_FQUE01000001.1"/>
</dbReference>
<organism evidence="2 3">
    <name type="scientific">Loktanella atrilutea</name>
    <dbReference type="NCBI Taxonomy" id="366533"/>
    <lineage>
        <taxon>Bacteria</taxon>
        <taxon>Pseudomonadati</taxon>
        <taxon>Pseudomonadota</taxon>
        <taxon>Alphaproteobacteria</taxon>
        <taxon>Rhodobacterales</taxon>
        <taxon>Roseobacteraceae</taxon>
        <taxon>Loktanella</taxon>
    </lineage>
</organism>
<dbReference type="AlphaFoldDB" id="A0A1M4V0V7"/>
<protein>
    <submittedName>
        <fullName evidence="2">Cys-tRNA(Pro) deacylase, prolyl-tRNA editing enzyme YbaK/EbsC</fullName>
    </submittedName>
</protein>
<evidence type="ECO:0000313" key="2">
    <source>
        <dbReference type="EMBL" id="SHE62604.1"/>
    </source>
</evidence>
<dbReference type="GO" id="GO:0002161">
    <property type="term" value="F:aminoacyl-tRNA deacylase activity"/>
    <property type="evidence" value="ECO:0007669"/>
    <property type="project" value="InterPro"/>
</dbReference>
<dbReference type="EMBL" id="FQUE01000001">
    <property type="protein sequence ID" value="SHE62604.1"/>
    <property type="molecule type" value="Genomic_DNA"/>
</dbReference>
<dbReference type="Gene3D" id="3.90.960.10">
    <property type="entry name" value="YbaK/aminoacyl-tRNA synthetase-associated domain"/>
    <property type="match status" value="1"/>
</dbReference>
<reference evidence="3" key="1">
    <citation type="submission" date="2016-11" db="EMBL/GenBank/DDBJ databases">
        <authorList>
            <person name="Varghese N."/>
            <person name="Submissions S."/>
        </authorList>
    </citation>
    <scope>NUCLEOTIDE SEQUENCE [LARGE SCALE GENOMIC DNA]</scope>
    <source>
        <strain evidence="3">DSM 29326</strain>
    </source>
</reference>
<dbReference type="CDD" id="cd04333">
    <property type="entry name" value="ProX_deacylase"/>
    <property type="match status" value="1"/>
</dbReference>
<dbReference type="PANTHER" id="PTHR30411">
    <property type="entry name" value="CYTOPLASMIC PROTEIN"/>
    <property type="match status" value="1"/>
</dbReference>
<dbReference type="STRING" id="366533.SAMN05444339_101911"/>
<dbReference type="SUPFAM" id="SSF55826">
    <property type="entry name" value="YbaK/ProRS associated domain"/>
    <property type="match status" value="1"/>
</dbReference>
<dbReference type="Proteomes" id="UP000183987">
    <property type="component" value="Unassembled WGS sequence"/>
</dbReference>
<dbReference type="InterPro" id="IPR036754">
    <property type="entry name" value="YbaK/aa-tRNA-synt-asso_dom_sf"/>
</dbReference>
<feature type="domain" description="YbaK/aminoacyl-tRNA synthetase-associated" evidence="1">
    <location>
        <begin position="27"/>
        <end position="145"/>
    </location>
</feature>
<accession>A0A1M4V0V7</accession>
<dbReference type="InterPro" id="IPR007214">
    <property type="entry name" value="YbaK/aa-tRNA-synth-assoc-dom"/>
</dbReference>
<dbReference type="Pfam" id="PF04073">
    <property type="entry name" value="tRNA_edit"/>
    <property type="match status" value="1"/>
</dbReference>
<dbReference type="PANTHER" id="PTHR30411:SF1">
    <property type="entry name" value="CYTOPLASMIC PROTEIN"/>
    <property type="match status" value="1"/>
</dbReference>
<name>A0A1M4V0V7_LOKAT</name>
<dbReference type="OrthoDB" id="9798760at2"/>